<proteinExistence type="predicted"/>
<evidence type="ECO:0000313" key="5">
    <source>
        <dbReference type="Proteomes" id="UP000265120"/>
    </source>
</evidence>
<reference evidence="4" key="3">
    <citation type="submission" date="2025-09" db="UniProtKB">
        <authorList>
            <consortium name="Ensembl"/>
        </authorList>
    </citation>
    <scope>IDENTIFICATION</scope>
</reference>
<name>A0A3P8VK13_CYNSE</name>
<feature type="compositionally biased region" description="Basic and acidic residues" evidence="2">
    <location>
        <begin position="762"/>
        <end position="773"/>
    </location>
</feature>
<accession>A0A3P8VK13</accession>
<keyword evidence="1" id="KW-0862">Zinc</keyword>
<evidence type="ECO:0000256" key="2">
    <source>
        <dbReference type="SAM" id="MobiDB-lite"/>
    </source>
</evidence>
<dbReference type="STRING" id="244447.ENSCSEP00000012780"/>
<evidence type="ECO:0000259" key="3">
    <source>
        <dbReference type="PROSITE" id="PS50157"/>
    </source>
</evidence>
<protein>
    <recommendedName>
        <fullName evidence="3">C2H2-type domain-containing protein</fullName>
    </recommendedName>
</protein>
<keyword evidence="5" id="KW-1185">Reference proteome</keyword>
<dbReference type="Ensembl" id="ENSCSET00000012936.1">
    <property type="protein sequence ID" value="ENSCSEP00000012780.1"/>
    <property type="gene ID" value="ENSCSEG00000008274.1"/>
</dbReference>
<dbReference type="PROSITE" id="PS00028">
    <property type="entry name" value="ZINC_FINGER_C2H2_1"/>
    <property type="match status" value="1"/>
</dbReference>
<dbReference type="OMA" id="KYSCEMC"/>
<dbReference type="GO" id="GO:0008270">
    <property type="term" value="F:zinc ion binding"/>
    <property type="evidence" value="ECO:0007669"/>
    <property type="project" value="UniProtKB-KW"/>
</dbReference>
<evidence type="ECO:0000256" key="1">
    <source>
        <dbReference type="PROSITE-ProRule" id="PRU00042"/>
    </source>
</evidence>
<organism evidence="4 5">
    <name type="scientific">Cynoglossus semilaevis</name>
    <name type="common">Tongue sole</name>
    <dbReference type="NCBI Taxonomy" id="244447"/>
    <lineage>
        <taxon>Eukaryota</taxon>
        <taxon>Metazoa</taxon>
        <taxon>Chordata</taxon>
        <taxon>Craniata</taxon>
        <taxon>Vertebrata</taxon>
        <taxon>Euteleostomi</taxon>
        <taxon>Actinopterygii</taxon>
        <taxon>Neopterygii</taxon>
        <taxon>Teleostei</taxon>
        <taxon>Neoteleostei</taxon>
        <taxon>Acanthomorphata</taxon>
        <taxon>Carangaria</taxon>
        <taxon>Pleuronectiformes</taxon>
        <taxon>Pleuronectoidei</taxon>
        <taxon>Cynoglossidae</taxon>
        <taxon>Cynoglossinae</taxon>
        <taxon>Cynoglossus</taxon>
    </lineage>
</organism>
<dbReference type="InterPro" id="IPR013087">
    <property type="entry name" value="Znf_C2H2_type"/>
</dbReference>
<dbReference type="AlphaFoldDB" id="A0A3P8VK13"/>
<sequence>MYFGHFLVISHHRPCHSAPIRTMHEVQNYCVSRKLIPMDEKDISVATSVRGTKQHFNKKGRNWRKRLHLRKAAVKPPTMQSKDKCGPKKIAEEWEQSKVWPSTKKTSEEESQRVTNHHENMLRFKCCQCIDNVEYSPKDLMKHFEDKHIESPPVFSCHMCTFCTHDFSYLQIHLLSHKDTFSSCSFCNDRVQRTWSEFSAHLTMCHFKNGKYSCETCHGFSTGDVRVFLEHLCLHNLGLSEVNDNFLFHTMEKNMSGNKSTTLCCQHCGFQASHKWLLTKHIKTTHACQNGDRRQKKKEINSAMEPNELIPKMNPRLTRSAVREMCWLTQDCLSLPGREFLDKYCPLADPQTTLEETKQFLMKSVTVEAGDKKWTKALKTVLSNVPQDMTLHPKSENCIMSISPDLTVLTVKNKITVSQNGATYAKRLKKMATSDKESVVPESAFDNRLIVDQNGCQSTVNDNLLYPQHETKLHNDVLVSAQSETTESTQMEENEIPPLQDVESDMEIKEDKDHMPDNIVDISPELNLTNECKEQMSIQKDHLLMGENQFCTRNTTSTRVDRKSTGIPLRIVLKKNPVKEKQWVSESVLSPTVADSMAQILENTQTSKVHQPKLTKTSNTDLDEAITSMSQQAGSENIDGCEPDAREGLLSENENRSDASGKVVQFYEMGDHKRISAAKTTETNITTVAGAEEKMSPNNVRLVQTSDTGTVCHKSNDKRTSAAETLARQSGFSESCLGSQPVITPQGEVTQLESSPAVSSEHSNHKVELVSDREGPVESCSKIQGCIFLPEGEAIQPEPSLTFRHQVQKNQERTLRLVAINPSQLVKRPAGDQPVVVLNHPDAEIPEVSKIMEVVNRYKGEVNKVILSHRTLNALSSVSSEHPQAYDPVGMIKNSVKERFILKLKFRRLNRKKYEVVGAASLGGEVATSFRCWFCGRVFVCQEMWMVHRQRHLLEWKRQNCENS</sequence>
<dbReference type="SMART" id="SM00355">
    <property type="entry name" value="ZnF_C2H2"/>
    <property type="match status" value="6"/>
</dbReference>
<dbReference type="GeneTree" id="ENSGT00940000160595"/>
<dbReference type="PROSITE" id="PS50157">
    <property type="entry name" value="ZINC_FINGER_C2H2_2"/>
    <property type="match status" value="1"/>
</dbReference>
<reference evidence="4" key="2">
    <citation type="submission" date="2025-08" db="UniProtKB">
        <authorList>
            <consortium name="Ensembl"/>
        </authorList>
    </citation>
    <scope>IDENTIFICATION</scope>
</reference>
<keyword evidence="1" id="KW-0479">Metal-binding</keyword>
<dbReference type="Proteomes" id="UP000265120">
    <property type="component" value="Chromosome 12"/>
</dbReference>
<evidence type="ECO:0000313" key="4">
    <source>
        <dbReference type="Ensembl" id="ENSCSEP00000012780.1"/>
    </source>
</evidence>
<feature type="domain" description="C2H2-type" evidence="3">
    <location>
        <begin position="930"/>
        <end position="957"/>
    </location>
</feature>
<reference evidence="4 5" key="1">
    <citation type="journal article" date="2014" name="Nat. Genet.">
        <title>Whole-genome sequence of a flatfish provides insights into ZW sex chromosome evolution and adaptation to a benthic lifestyle.</title>
        <authorList>
            <person name="Chen S."/>
            <person name="Zhang G."/>
            <person name="Shao C."/>
            <person name="Huang Q."/>
            <person name="Liu G."/>
            <person name="Zhang P."/>
            <person name="Song W."/>
            <person name="An N."/>
            <person name="Chalopin D."/>
            <person name="Volff J.N."/>
            <person name="Hong Y."/>
            <person name="Li Q."/>
            <person name="Sha Z."/>
            <person name="Zhou H."/>
            <person name="Xie M."/>
            <person name="Yu Q."/>
            <person name="Liu Y."/>
            <person name="Xiang H."/>
            <person name="Wang N."/>
            <person name="Wu K."/>
            <person name="Yang C."/>
            <person name="Zhou Q."/>
            <person name="Liao X."/>
            <person name="Yang L."/>
            <person name="Hu Q."/>
            <person name="Zhang J."/>
            <person name="Meng L."/>
            <person name="Jin L."/>
            <person name="Tian Y."/>
            <person name="Lian J."/>
            <person name="Yang J."/>
            <person name="Miao G."/>
            <person name="Liu S."/>
            <person name="Liang Z."/>
            <person name="Yan F."/>
            <person name="Li Y."/>
            <person name="Sun B."/>
            <person name="Zhang H."/>
            <person name="Zhang J."/>
            <person name="Zhu Y."/>
            <person name="Du M."/>
            <person name="Zhao Y."/>
            <person name="Schartl M."/>
            <person name="Tang Q."/>
            <person name="Wang J."/>
        </authorList>
    </citation>
    <scope>NUCLEOTIDE SEQUENCE</scope>
</reference>
<keyword evidence="1" id="KW-0863">Zinc-finger</keyword>
<feature type="region of interest" description="Disordered" evidence="2">
    <location>
        <begin position="754"/>
        <end position="773"/>
    </location>
</feature>
<dbReference type="InParanoid" id="A0A3P8VK13"/>